<keyword evidence="2" id="KW-1185">Reference proteome</keyword>
<dbReference type="AlphaFoldDB" id="C0Z8V2"/>
<gene>
    <name evidence="1" type="ordered locus">BBR47_14450</name>
</gene>
<sequence length="37" mass="4329">MNAFIISQSCMTQKNTPRWRVSFRFGGKDAISLYVFQ</sequence>
<name>C0Z8V2_BREBN</name>
<reference evidence="1 2" key="1">
    <citation type="submission" date="2005-03" db="EMBL/GenBank/DDBJ databases">
        <title>Brevibacillus brevis strain 47, complete genome.</title>
        <authorList>
            <person name="Hosoyama A."/>
            <person name="Yamada R."/>
            <person name="Hongo Y."/>
            <person name="Terui Y."/>
            <person name="Ankai A."/>
            <person name="Masuyama W."/>
            <person name="Sekiguchi M."/>
            <person name="Takeda T."/>
            <person name="Asano K."/>
            <person name="Ohji S."/>
            <person name="Ichikawa N."/>
            <person name="Narita S."/>
            <person name="Aoki N."/>
            <person name="Miura H."/>
            <person name="Matsushita S."/>
            <person name="Sekigawa T."/>
            <person name="Yamagata H."/>
            <person name="Yoshikawa H."/>
            <person name="Udaka S."/>
            <person name="Tanikawa S."/>
            <person name="Fujita N."/>
        </authorList>
    </citation>
    <scope>NUCLEOTIDE SEQUENCE [LARGE SCALE GENOMIC DNA]</scope>
    <source>
        <strain evidence="2">47 / JCM 6285 / NBRC 100599</strain>
    </source>
</reference>
<protein>
    <submittedName>
        <fullName evidence="1">Uncharacterized protein</fullName>
    </submittedName>
</protein>
<proteinExistence type="predicted"/>
<dbReference type="Proteomes" id="UP000001877">
    <property type="component" value="Chromosome"/>
</dbReference>
<accession>C0Z8V2</accession>
<dbReference type="EMBL" id="AP008955">
    <property type="protein sequence ID" value="BAH42422.1"/>
    <property type="molecule type" value="Genomic_DNA"/>
</dbReference>
<evidence type="ECO:0000313" key="1">
    <source>
        <dbReference type="EMBL" id="BAH42422.1"/>
    </source>
</evidence>
<dbReference type="KEGG" id="bbe:BBR47_14450"/>
<evidence type="ECO:0000313" key="2">
    <source>
        <dbReference type="Proteomes" id="UP000001877"/>
    </source>
</evidence>
<organism evidence="1 2">
    <name type="scientific">Brevibacillus brevis (strain 47 / JCM 6285 / NBRC 100599)</name>
    <dbReference type="NCBI Taxonomy" id="358681"/>
    <lineage>
        <taxon>Bacteria</taxon>
        <taxon>Bacillati</taxon>
        <taxon>Bacillota</taxon>
        <taxon>Bacilli</taxon>
        <taxon>Bacillales</taxon>
        <taxon>Paenibacillaceae</taxon>
        <taxon>Brevibacillus</taxon>
    </lineage>
</organism>
<dbReference type="HOGENOM" id="CLU_3340994_0_0_9"/>